<sequence length="80" mass="9135">MQMLTTKFKNLRMQSLKTIGQFYAKLCDLSNQSFAFVEEYINSKLTSEMNLDEAKRSKTKGGRSIDLQVIAQCPLLTPLQ</sequence>
<keyword evidence="2" id="KW-1185">Reference proteome</keyword>
<dbReference type="OrthoDB" id="990032at2759"/>
<proteinExistence type="predicted"/>
<name>A0A9D3V6F5_9ROSI</name>
<dbReference type="AlphaFoldDB" id="A0A9D3V6F5"/>
<reference evidence="1 2" key="1">
    <citation type="journal article" date="2021" name="Plant Biotechnol. J.">
        <title>Multi-omics assisted identification of the key and species-specific regulatory components of drought-tolerant mechanisms in Gossypium stocksii.</title>
        <authorList>
            <person name="Yu D."/>
            <person name="Ke L."/>
            <person name="Zhang D."/>
            <person name="Wu Y."/>
            <person name="Sun Y."/>
            <person name="Mei J."/>
            <person name="Sun J."/>
            <person name="Sun Y."/>
        </authorList>
    </citation>
    <scope>NUCLEOTIDE SEQUENCE [LARGE SCALE GENOMIC DNA]</scope>
    <source>
        <strain evidence="2">cv. E1</strain>
        <tissue evidence="1">Leaf</tissue>
    </source>
</reference>
<gene>
    <name evidence="1" type="ORF">J1N35_025344</name>
</gene>
<evidence type="ECO:0000313" key="1">
    <source>
        <dbReference type="EMBL" id="KAH1073016.1"/>
    </source>
</evidence>
<dbReference type="Proteomes" id="UP000828251">
    <property type="component" value="Unassembled WGS sequence"/>
</dbReference>
<evidence type="ECO:0000313" key="2">
    <source>
        <dbReference type="Proteomes" id="UP000828251"/>
    </source>
</evidence>
<protein>
    <submittedName>
        <fullName evidence="1">Uncharacterized protein</fullName>
    </submittedName>
</protein>
<accession>A0A9D3V6F5</accession>
<comment type="caution">
    <text evidence="1">The sequence shown here is derived from an EMBL/GenBank/DDBJ whole genome shotgun (WGS) entry which is preliminary data.</text>
</comment>
<dbReference type="EMBL" id="JAIQCV010000008">
    <property type="protein sequence ID" value="KAH1073016.1"/>
    <property type="molecule type" value="Genomic_DNA"/>
</dbReference>
<organism evidence="1 2">
    <name type="scientific">Gossypium stocksii</name>
    <dbReference type="NCBI Taxonomy" id="47602"/>
    <lineage>
        <taxon>Eukaryota</taxon>
        <taxon>Viridiplantae</taxon>
        <taxon>Streptophyta</taxon>
        <taxon>Embryophyta</taxon>
        <taxon>Tracheophyta</taxon>
        <taxon>Spermatophyta</taxon>
        <taxon>Magnoliopsida</taxon>
        <taxon>eudicotyledons</taxon>
        <taxon>Gunneridae</taxon>
        <taxon>Pentapetalae</taxon>
        <taxon>rosids</taxon>
        <taxon>malvids</taxon>
        <taxon>Malvales</taxon>
        <taxon>Malvaceae</taxon>
        <taxon>Malvoideae</taxon>
        <taxon>Gossypium</taxon>
    </lineage>
</organism>